<reference evidence="1" key="1">
    <citation type="journal article" date="2019" name="Sci. Rep.">
        <title>Draft genome of Tanacetum cinerariifolium, the natural source of mosquito coil.</title>
        <authorList>
            <person name="Yamashiro T."/>
            <person name="Shiraishi A."/>
            <person name="Satake H."/>
            <person name="Nakayama K."/>
        </authorList>
    </citation>
    <scope>NUCLEOTIDE SEQUENCE</scope>
</reference>
<dbReference type="AlphaFoldDB" id="A0A699RBN1"/>
<dbReference type="InterPro" id="IPR036875">
    <property type="entry name" value="Znf_CCHC_sf"/>
</dbReference>
<dbReference type="EMBL" id="BKCJ011091720">
    <property type="protein sequence ID" value="GFC83870.1"/>
    <property type="molecule type" value="Genomic_DNA"/>
</dbReference>
<evidence type="ECO:0000313" key="1">
    <source>
        <dbReference type="EMBL" id="GFC83870.1"/>
    </source>
</evidence>
<dbReference type="SUPFAM" id="SSF57756">
    <property type="entry name" value="Retrovirus zinc finger-like domains"/>
    <property type="match status" value="1"/>
</dbReference>
<accession>A0A699RBN1</accession>
<dbReference type="GO" id="GO:0008270">
    <property type="term" value="F:zinc ion binding"/>
    <property type="evidence" value="ECO:0007669"/>
    <property type="project" value="InterPro"/>
</dbReference>
<proteinExistence type="predicted"/>
<protein>
    <submittedName>
        <fullName evidence="1">Ribonuclease H-like domain-containing protein</fullName>
    </submittedName>
</protein>
<comment type="caution">
    <text evidence="1">The sequence shown here is derived from an EMBL/GenBank/DDBJ whole genome shotgun (WGS) entry which is preliminary data.</text>
</comment>
<dbReference type="Gene3D" id="4.10.60.10">
    <property type="entry name" value="Zinc finger, CCHC-type"/>
    <property type="match status" value="1"/>
</dbReference>
<feature type="non-terminal residue" evidence="1">
    <location>
        <position position="1"/>
    </location>
</feature>
<name>A0A699RBN1_TANCI</name>
<organism evidence="1">
    <name type="scientific">Tanacetum cinerariifolium</name>
    <name type="common">Dalmatian daisy</name>
    <name type="synonym">Chrysanthemum cinerariifolium</name>
    <dbReference type="NCBI Taxonomy" id="118510"/>
    <lineage>
        <taxon>Eukaryota</taxon>
        <taxon>Viridiplantae</taxon>
        <taxon>Streptophyta</taxon>
        <taxon>Embryophyta</taxon>
        <taxon>Tracheophyta</taxon>
        <taxon>Spermatophyta</taxon>
        <taxon>Magnoliopsida</taxon>
        <taxon>eudicotyledons</taxon>
        <taxon>Gunneridae</taxon>
        <taxon>Pentapetalae</taxon>
        <taxon>asterids</taxon>
        <taxon>campanulids</taxon>
        <taxon>Asterales</taxon>
        <taxon>Asteraceae</taxon>
        <taxon>Asteroideae</taxon>
        <taxon>Anthemideae</taxon>
        <taxon>Anthemidinae</taxon>
        <taxon>Tanacetum</taxon>
    </lineage>
</organism>
<gene>
    <name evidence="1" type="ORF">Tci_855840</name>
</gene>
<dbReference type="GO" id="GO:0003676">
    <property type="term" value="F:nucleic acid binding"/>
    <property type="evidence" value="ECO:0007669"/>
    <property type="project" value="InterPro"/>
</dbReference>
<sequence>LDNEDMEQIDTADLEEMDLKWQLVMLTMRVKRFIKKTGMNMNFNGKETAGFDKTKIECYNYHKRGHLDRECRAIRSQGNKNGNNTRRVILVETHAHALVVTDRMCYNWSYQAKKDPQTLH</sequence>